<evidence type="ECO:0000256" key="5">
    <source>
        <dbReference type="ARBA" id="ARBA00022792"/>
    </source>
</evidence>
<keyword evidence="7" id="KW-0496">Mitochondrion</keyword>
<gene>
    <name evidence="15" type="primary">TAZ</name>
</gene>
<evidence type="ECO:0000256" key="13">
    <source>
        <dbReference type="RuleBase" id="RU365062"/>
    </source>
</evidence>
<feature type="domain" description="Phospholipid/glycerol acyltransferase" evidence="14">
    <location>
        <begin position="86"/>
        <end position="209"/>
    </location>
</feature>
<evidence type="ECO:0000256" key="8">
    <source>
        <dbReference type="ARBA" id="ARBA00023136"/>
    </source>
</evidence>
<evidence type="ECO:0000259" key="14">
    <source>
        <dbReference type="SMART" id="SM00563"/>
    </source>
</evidence>
<evidence type="ECO:0000256" key="3">
    <source>
        <dbReference type="ARBA" id="ARBA00022679"/>
    </source>
</evidence>
<dbReference type="PANTHER" id="PTHR12497:SF0">
    <property type="entry name" value="TAFAZZIN"/>
    <property type="match status" value="1"/>
</dbReference>
<accession>T2MD68</accession>
<dbReference type="PRINTS" id="PR00979">
    <property type="entry name" value="TAFAZZIN"/>
</dbReference>
<evidence type="ECO:0000256" key="12">
    <source>
        <dbReference type="ARBA" id="ARBA00049543"/>
    </source>
</evidence>
<name>T2MD68_HYDVU</name>
<protein>
    <recommendedName>
        <fullName evidence="13">Tafazzin family protein</fullName>
    </recommendedName>
</protein>
<dbReference type="GO" id="GO:0047184">
    <property type="term" value="F:1-acylglycerophosphocholine O-acyltransferase activity"/>
    <property type="evidence" value="ECO:0007669"/>
    <property type="project" value="TreeGrafter"/>
</dbReference>
<evidence type="ECO:0000256" key="9">
    <source>
        <dbReference type="ARBA" id="ARBA00023315"/>
    </source>
</evidence>
<evidence type="ECO:0000256" key="7">
    <source>
        <dbReference type="ARBA" id="ARBA00023128"/>
    </source>
</evidence>
<keyword evidence="6" id="KW-0443">Lipid metabolism</keyword>
<evidence type="ECO:0000256" key="10">
    <source>
        <dbReference type="ARBA" id="ARBA00024323"/>
    </source>
</evidence>
<evidence type="ECO:0000256" key="2">
    <source>
        <dbReference type="ARBA" id="ARBA00010524"/>
    </source>
</evidence>
<dbReference type="GO" id="GO:0035965">
    <property type="term" value="P:cardiolipin acyl-chain remodeling"/>
    <property type="evidence" value="ECO:0007669"/>
    <property type="project" value="TreeGrafter"/>
</dbReference>
<comment type="subcellular location">
    <subcellularLocation>
        <location evidence="1">Mitochondrion inner membrane</location>
        <topology evidence="1">Peripheral membrane protein</topology>
        <orientation evidence="1">Intermembrane side</orientation>
    </subcellularLocation>
    <subcellularLocation>
        <location evidence="10">Mitochondrion outer membrane</location>
        <topology evidence="10">Peripheral membrane protein</topology>
        <orientation evidence="10">Intermembrane side</orientation>
    </subcellularLocation>
</comment>
<sequence length="294" mass="33451">MVVTEKLKVLHPLSANLKHLSANSFSQEHRIIQKRNSLGFKLQSTLWISAVGCVGKILVDWCNKVTVYNRELFLNLIHNRPAGTPLITVSNHTSMFDDPGIVATIMDLKAIVNQRKMRWSMAAKEICFATCFTSYVSHHGKLIPIERGKGVYQDGVNYAIQKLNAGDWVHVFPEGKITSEIVRLKWGVGRMINECVKTPIILPFWHVGMQEFLPLENDIYIPFFGHITLPRIKKKITVLFGDPIPVCDILVKFHSGELNEVSARIQLTNRIQDAFRQLRIIAEDLHTNRGFLSK</sequence>
<dbReference type="InterPro" id="IPR002123">
    <property type="entry name" value="Plipid/glycerol_acylTrfase"/>
</dbReference>
<dbReference type="PANTHER" id="PTHR12497">
    <property type="entry name" value="TAZ PROTEIN TAFAZZIN"/>
    <property type="match status" value="1"/>
</dbReference>
<dbReference type="AlphaFoldDB" id="T2MD68"/>
<comment type="catalytic activity">
    <reaction evidence="11">
        <text>1'-[1,2-diacyl-sn-glycero-3-phospho],3'-[1-acyl-sn-glycero-3-phospho]-glycerol + a 1,2-diacyl-sn-glycero-3-phosphocholine = a cardiolipin + a 1-acyl-sn-glycero-3-phosphocholine</text>
        <dbReference type="Rhea" id="RHEA:33731"/>
        <dbReference type="ChEBI" id="CHEBI:57643"/>
        <dbReference type="ChEBI" id="CHEBI:58168"/>
        <dbReference type="ChEBI" id="CHEBI:62237"/>
        <dbReference type="ChEBI" id="CHEBI:64743"/>
    </reaction>
    <physiologicalReaction direction="left-to-right" evidence="11">
        <dbReference type="Rhea" id="RHEA:33732"/>
    </physiologicalReaction>
    <physiologicalReaction direction="right-to-left" evidence="11">
        <dbReference type="Rhea" id="RHEA:33733"/>
    </physiologicalReaction>
</comment>
<comment type="similarity">
    <text evidence="2 13">Belongs to the taffazin family.</text>
</comment>
<evidence type="ECO:0000256" key="1">
    <source>
        <dbReference type="ARBA" id="ARBA00004137"/>
    </source>
</evidence>
<dbReference type="OrthoDB" id="193467at2759"/>
<dbReference type="SUPFAM" id="SSF69593">
    <property type="entry name" value="Glycerol-3-phosphate (1)-acyltransferase"/>
    <property type="match status" value="1"/>
</dbReference>
<dbReference type="SMART" id="SM00563">
    <property type="entry name" value="PlsC"/>
    <property type="match status" value="1"/>
</dbReference>
<keyword evidence="5" id="KW-0999">Mitochondrion inner membrane</keyword>
<dbReference type="EMBL" id="HAAD01003655">
    <property type="protein sequence ID" value="CDG69887.1"/>
    <property type="molecule type" value="mRNA"/>
</dbReference>
<keyword evidence="4" id="KW-1000">Mitochondrion outer membrane</keyword>
<dbReference type="OMA" id="WHTLFFS"/>
<dbReference type="GO" id="GO:0005743">
    <property type="term" value="C:mitochondrial inner membrane"/>
    <property type="evidence" value="ECO:0007669"/>
    <property type="project" value="UniProtKB-SubCell"/>
</dbReference>
<comment type="catalytic activity">
    <reaction evidence="12">
        <text>1,2-di-(9Z-octadecenoyl)-sn-glycero-3-phosphocholine + 1-hexadecanoyl-sn-glycero-3-phosphocholine = 1-hexadecanoyl-2-(9Z-octadecenoyl)-sn-glycero-3-phosphocholine + 1-(9Z-octadecenoyl)-sn-glycero-3-phosphocholine</text>
        <dbReference type="Rhea" id="RHEA:43816"/>
        <dbReference type="ChEBI" id="CHEBI:28610"/>
        <dbReference type="ChEBI" id="CHEBI:72998"/>
        <dbReference type="ChEBI" id="CHEBI:73001"/>
        <dbReference type="ChEBI" id="CHEBI:74669"/>
    </reaction>
    <physiologicalReaction direction="left-to-right" evidence="12">
        <dbReference type="Rhea" id="RHEA:43817"/>
    </physiologicalReaction>
    <physiologicalReaction direction="right-to-left" evidence="12">
        <dbReference type="Rhea" id="RHEA:43818"/>
    </physiologicalReaction>
</comment>
<keyword evidence="9" id="KW-0012">Acyltransferase</keyword>
<organism evidence="15">
    <name type="scientific">Hydra vulgaris</name>
    <name type="common">Hydra</name>
    <name type="synonym">Hydra attenuata</name>
    <dbReference type="NCBI Taxonomy" id="6087"/>
    <lineage>
        <taxon>Eukaryota</taxon>
        <taxon>Metazoa</taxon>
        <taxon>Cnidaria</taxon>
        <taxon>Hydrozoa</taxon>
        <taxon>Hydroidolina</taxon>
        <taxon>Anthoathecata</taxon>
        <taxon>Aplanulata</taxon>
        <taxon>Hydridae</taxon>
        <taxon>Hydra</taxon>
    </lineage>
</organism>
<reference evidence="15" key="1">
    <citation type="journal article" date="2013" name="Genome Biol. Evol.">
        <title>Punctuated emergences of genetic and phenotypic innovations in eumetazoan, bilaterian, euteleostome, and hominidae ancestors.</title>
        <authorList>
            <person name="Wenger Y."/>
            <person name="Galliot B."/>
        </authorList>
    </citation>
    <scope>NUCLEOTIDE SEQUENCE</scope>
    <source>
        <tissue evidence="15">Whole animals</tissue>
    </source>
</reference>
<keyword evidence="3" id="KW-0808">Transferase</keyword>
<dbReference type="GO" id="GO:0005741">
    <property type="term" value="C:mitochondrial outer membrane"/>
    <property type="evidence" value="ECO:0007669"/>
    <property type="project" value="UniProtKB-SubCell"/>
</dbReference>
<evidence type="ECO:0000256" key="11">
    <source>
        <dbReference type="ARBA" id="ARBA00047906"/>
    </source>
</evidence>
<dbReference type="CDD" id="cd07989">
    <property type="entry name" value="LPLAT_AGPAT-like"/>
    <property type="match status" value="1"/>
</dbReference>
<evidence type="ECO:0000256" key="4">
    <source>
        <dbReference type="ARBA" id="ARBA00022787"/>
    </source>
</evidence>
<keyword evidence="8" id="KW-0472">Membrane</keyword>
<evidence type="ECO:0000313" key="15">
    <source>
        <dbReference type="EMBL" id="CDG69887.1"/>
    </source>
</evidence>
<dbReference type="Pfam" id="PF01553">
    <property type="entry name" value="Acyltransferase"/>
    <property type="match status" value="1"/>
</dbReference>
<proteinExistence type="evidence at transcript level"/>
<dbReference type="InterPro" id="IPR000872">
    <property type="entry name" value="Tafazzin"/>
</dbReference>
<dbReference type="GO" id="GO:0007007">
    <property type="term" value="P:inner mitochondrial membrane organization"/>
    <property type="evidence" value="ECO:0007669"/>
    <property type="project" value="TreeGrafter"/>
</dbReference>
<evidence type="ECO:0000256" key="6">
    <source>
        <dbReference type="ARBA" id="ARBA00023098"/>
    </source>
</evidence>